<dbReference type="Proteomes" id="UP001648503">
    <property type="component" value="Unassembled WGS sequence"/>
</dbReference>
<evidence type="ECO:0000313" key="2">
    <source>
        <dbReference type="EMBL" id="KAH6599245.1"/>
    </source>
</evidence>
<feature type="region of interest" description="Disordered" evidence="1">
    <location>
        <begin position="119"/>
        <end position="162"/>
    </location>
</feature>
<sequence length="519" mass="57120">MQLNGLAIPYFTYSSILSKKYRVGSRNPDNITSEHEIAKRRGDYPHHPTDMDASKHSSAISCSIQDLIESHDMTEEGVPDTDFQRNPNILHNPSLVAGYLGLIAKDDWMISRRIDIPDFSYNLNNSQDSPTVSSRDETTPEDNWTESGSEAGSDCSYESSSSQDLPVVSSYNEIIPEHFGVRSQNVAGPSFLVEPIDSQHRLSNYGCDQQDSARNAFNTSTIDSLDNFGHSQDIVRSIMNLTESSKIKANELINYQSLIRPNPTAIHSSISRTTGDRIEACRTEIEESYNDRPPIGVKAVESSQDILKTIRCMIANHIVGVESLDNAKYSIGPNNANVSRDMLKAIQTIISRHLKEIQSLAGVHPCTESNIHQAHHSISTHAGNTMGNHRMASQVRNTMATYQVEPGQAVGSTSTESCSSSNRMHTHHSNGHGQLTLPPLSPTLGTLGKPQIISEWKNGANYGYSISRPEMQFQDNPGHASASRFNLKPPSILARNFNLRGVGVANSSTVKPPYKVHAI</sequence>
<feature type="compositionally biased region" description="Low complexity" evidence="1">
    <location>
        <begin position="149"/>
        <end position="162"/>
    </location>
</feature>
<feature type="compositionally biased region" description="Low complexity" evidence="1">
    <location>
        <begin position="412"/>
        <end position="421"/>
    </location>
</feature>
<accession>A0ABQ8FM76</accession>
<feature type="region of interest" description="Disordered" evidence="1">
    <location>
        <begin position="409"/>
        <end position="436"/>
    </location>
</feature>
<name>A0ABQ8FM76_9FUNG</name>
<gene>
    <name evidence="2" type="ORF">BASA50_003131</name>
</gene>
<feature type="compositionally biased region" description="Polar residues" evidence="1">
    <location>
        <begin position="121"/>
        <end position="133"/>
    </location>
</feature>
<protein>
    <submittedName>
        <fullName evidence="2">Uncharacterized protein</fullName>
    </submittedName>
</protein>
<keyword evidence="3" id="KW-1185">Reference proteome</keyword>
<comment type="caution">
    <text evidence="2">The sequence shown here is derived from an EMBL/GenBank/DDBJ whole genome shotgun (WGS) entry which is preliminary data.</text>
</comment>
<evidence type="ECO:0000256" key="1">
    <source>
        <dbReference type="SAM" id="MobiDB-lite"/>
    </source>
</evidence>
<proteinExistence type="predicted"/>
<organism evidence="2 3">
    <name type="scientific">Batrachochytrium salamandrivorans</name>
    <dbReference type="NCBI Taxonomy" id="1357716"/>
    <lineage>
        <taxon>Eukaryota</taxon>
        <taxon>Fungi</taxon>
        <taxon>Fungi incertae sedis</taxon>
        <taxon>Chytridiomycota</taxon>
        <taxon>Chytridiomycota incertae sedis</taxon>
        <taxon>Chytridiomycetes</taxon>
        <taxon>Rhizophydiales</taxon>
        <taxon>Rhizophydiales incertae sedis</taxon>
        <taxon>Batrachochytrium</taxon>
    </lineage>
</organism>
<reference evidence="2 3" key="1">
    <citation type="submission" date="2021-02" db="EMBL/GenBank/DDBJ databases">
        <title>Variation within the Batrachochytrium salamandrivorans European outbreak.</title>
        <authorList>
            <person name="Kelly M."/>
            <person name="Pasmans F."/>
            <person name="Shea T.P."/>
            <person name="Munoz J.F."/>
            <person name="Carranza S."/>
            <person name="Cuomo C.A."/>
            <person name="Martel A."/>
        </authorList>
    </citation>
    <scope>NUCLEOTIDE SEQUENCE [LARGE SCALE GENOMIC DNA]</scope>
    <source>
        <strain evidence="2 3">AMFP18/2</strain>
    </source>
</reference>
<evidence type="ECO:0000313" key="3">
    <source>
        <dbReference type="Proteomes" id="UP001648503"/>
    </source>
</evidence>
<dbReference type="EMBL" id="JAFCIX010000073">
    <property type="protein sequence ID" value="KAH6599245.1"/>
    <property type="molecule type" value="Genomic_DNA"/>
</dbReference>